<organism evidence="2">
    <name type="scientific">Timema californicum</name>
    <name type="common">California timema</name>
    <name type="synonym">Walking stick</name>
    <dbReference type="NCBI Taxonomy" id="61474"/>
    <lineage>
        <taxon>Eukaryota</taxon>
        <taxon>Metazoa</taxon>
        <taxon>Ecdysozoa</taxon>
        <taxon>Arthropoda</taxon>
        <taxon>Hexapoda</taxon>
        <taxon>Insecta</taxon>
        <taxon>Pterygota</taxon>
        <taxon>Neoptera</taxon>
        <taxon>Polyneoptera</taxon>
        <taxon>Phasmatodea</taxon>
        <taxon>Timematodea</taxon>
        <taxon>Timematoidea</taxon>
        <taxon>Timematidae</taxon>
        <taxon>Timema</taxon>
    </lineage>
</organism>
<evidence type="ECO:0000256" key="1">
    <source>
        <dbReference type="SAM" id="MobiDB-lite"/>
    </source>
</evidence>
<sequence length="223" mass="24579">MLQDEEMKLESRLGVPRIVFPSLSKQIREKPPPVHPTEIRTSISPSSEVELYTTSALANYATEAGDLKIESLTNEILTAEFEELAQIIGSHLISPDYKDLWAIGADLSTASYYPFGLYALSANYANGLGIRKVESEEVNPHFRGGRVENHLGKTTPVHPTEIRTSISPSSVVELNTTNALANYTTEAGRYCQSTLVQSSMSSEFEKDSRNKQTLTVTPKGDLQ</sequence>
<gene>
    <name evidence="2" type="ORF">TCMB3V08_LOCUS3326</name>
</gene>
<proteinExistence type="predicted"/>
<accession>A0A7R9J0Z6</accession>
<dbReference type="AlphaFoldDB" id="A0A7R9J0Z6"/>
<reference evidence="2" key="1">
    <citation type="submission" date="2020-11" db="EMBL/GenBank/DDBJ databases">
        <authorList>
            <person name="Tran Van P."/>
        </authorList>
    </citation>
    <scope>NUCLEOTIDE SEQUENCE</scope>
</reference>
<evidence type="ECO:0000313" key="2">
    <source>
        <dbReference type="EMBL" id="CAD7570628.1"/>
    </source>
</evidence>
<name>A0A7R9J0Z6_TIMCA</name>
<protein>
    <submittedName>
        <fullName evidence="2">(California timema) hypothetical protein</fullName>
    </submittedName>
</protein>
<dbReference type="EMBL" id="OE180134">
    <property type="protein sequence ID" value="CAD7570628.1"/>
    <property type="molecule type" value="Genomic_DNA"/>
</dbReference>
<feature type="region of interest" description="Disordered" evidence="1">
    <location>
        <begin position="201"/>
        <end position="223"/>
    </location>
</feature>